<dbReference type="InterPro" id="IPR020904">
    <property type="entry name" value="Sc_DH/Rdtase_CS"/>
</dbReference>
<dbReference type="InterPro" id="IPR002347">
    <property type="entry name" value="SDR_fam"/>
</dbReference>
<protein>
    <submittedName>
        <fullName evidence="6">NAD(P)-binding protein</fullName>
    </submittedName>
</protein>
<dbReference type="EMBL" id="JANBVO010000048">
    <property type="protein sequence ID" value="KAJ9133752.1"/>
    <property type="molecule type" value="Genomic_DNA"/>
</dbReference>
<evidence type="ECO:0000259" key="5">
    <source>
        <dbReference type="SMART" id="SM00822"/>
    </source>
</evidence>
<dbReference type="Pfam" id="PF00106">
    <property type="entry name" value="adh_short"/>
    <property type="match status" value="1"/>
</dbReference>
<dbReference type="InterPro" id="IPR057326">
    <property type="entry name" value="KR_dom"/>
</dbReference>
<dbReference type="PANTHER" id="PTHR48107:SF7">
    <property type="entry name" value="RE15974P"/>
    <property type="match status" value="1"/>
</dbReference>
<dbReference type="CDD" id="cd05233">
    <property type="entry name" value="SDR_c"/>
    <property type="match status" value="1"/>
</dbReference>
<accession>A0AA38VLD8</accession>
<dbReference type="AlphaFoldDB" id="A0AA38VLD8"/>
<evidence type="ECO:0000313" key="7">
    <source>
        <dbReference type="Proteomes" id="UP001174694"/>
    </source>
</evidence>
<keyword evidence="3" id="KW-0560">Oxidoreductase</keyword>
<dbReference type="PANTHER" id="PTHR48107">
    <property type="entry name" value="NADPH-DEPENDENT ALDEHYDE REDUCTASE-LIKE PROTEIN, CHLOROPLASTIC-RELATED"/>
    <property type="match status" value="1"/>
</dbReference>
<organism evidence="6 7">
    <name type="scientific">Pleurostoma richardsiae</name>
    <dbReference type="NCBI Taxonomy" id="41990"/>
    <lineage>
        <taxon>Eukaryota</taxon>
        <taxon>Fungi</taxon>
        <taxon>Dikarya</taxon>
        <taxon>Ascomycota</taxon>
        <taxon>Pezizomycotina</taxon>
        <taxon>Sordariomycetes</taxon>
        <taxon>Sordariomycetidae</taxon>
        <taxon>Calosphaeriales</taxon>
        <taxon>Pleurostomataceae</taxon>
        <taxon>Pleurostoma</taxon>
    </lineage>
</organism>
<evidence type="ECO:0000256" key="4">
    <source>
        <dbReference type="RuleBase" id="RU000363"/>
    </source>
</evidence>
<dbReference type="FunFam" id="3.40.50.720:FF:000374">
    <property type="entry name" value="3-oxoacyl-(Acyl-carrier-protein) reductase"/>
    <property type="match status" value="1"/>
</dbReference>
<comment type="caution">
    <text evidence="6">The sequence shown here is derived from an EMBL/GenBank/DDBJ whole genome shotgun (WGS) entry which is preliminary data.</text>
</comment>
<feature type="domain" description="Ketoreductase" evidence="5">
    <location>
        <begin position="18"/>
        <end position="209"/>
    </location>
</feature>
<dbReference type="Gene3D" id="3.40.50.720">
    <property type="entry name" value="NAD(P)-binding Rossmann-like Domain"/>
    <property type="match status" value="1"/>
</dbReference>
<gene>
    <name evidence="6" type="ORF">NKR23_g10606</name>
</gene>
<evidence type="ECO:0000256" key="1">
    <source>
        <dbReference type="ARBA" id="ARBA00006484"/>
    </source>
</evidence>
<proteinExistence type="inferred from homology"/>
<keyword evidence="2" id="KW-0521">NADP</keyword>
<name>A0AA38VLD8_9PEZI</name>
<evidence type="ECO:0000256" key="2">
    <source>
        <dbReference type="ARBA" id="ARBA00022857"/>
    </source>
</evidence>
<dbReference type="SUPFAM" id="SSF51735">
    <property type="entry name" value="NAD(P)-binding Rossmann-fold domains"/>
    <property type="match status" value="1"/>
</dbReference>
<evidence type="ECO:0000256" key="3">
    <source>
        <dbReference type="ARBA" id="ARBA00023002"/>
    </source>
</evidence>
<dbReference type="SMART" id="SM00822">
    <property type="entry name" value="PKS_KR"/>
    <property type="match status" value="1"/>
</dbReference>
<sequence length="292" mass="29948">MAISAPTASTAAAPLAGKLAIITGSSRGIGEAIAHNLAGKGANVIINYPNQAQAAEAATVCEALVKTYAVKAVSVEADISTPAGAASLVAGARKAFGGAPFQVDILVNNAGVAINNKLPDIKVSDFEDSFRVNVLGSLLVTQAVQPFLPTDGSGRVVSLSSISASCGFVGQSIYGGTKAAIESMTRTWARELNGRATVNCINPGPVEGPMYKSNTEEFKRAIRGWIEHTPLMQVRPGIDPPELVEDAKSTGGRPAYKREIAGVVGMLCTPDASYITGQVVCANGGMLMAGAC</sequence>
<dbReference type="PROSITE" id="PS00061">
    <property type="entry name" value="ADH_SHORT"/>
    <property type="match status" value="1"/>
</dbReference>
<dbReference type="PRINTS" id="PR00081">
    <property type="entry name" value="GDHRDH"/>
</dbReference>
<comment type="similarity">
    <text evidence="1 4">Belongs to the short-chain dehydrogenases/reductases (SDR) family.</text>
</comment>
<dbReference type="InterPro" id="IPR036291">
    <property type="entry name" value="NAD(P)-bd_dom_sf"/>
</dbReference>
<evidence type="ECO:0000313" key="6">
    <source>
        <dbReference type="EMBL" id="KAJ9133752.1"/>
    </source>
</evidence>
<dbReference type="PRINTS" id="PR00080">
    <property type="entry name" value="SDRFAMILY"/>
</dbReference>
<dbReference type="GO" id="GO:0016614">
    <property type="term" value="F:oxidoreductase activity, acting on CH-OH group of donors"/>
    <property type="evidence" value="ECO:0007669"/>
    <property type="project" value="UniProtKB-ARBA"/>
</dbReference>
<keyword evidence="7" id="KW-1185">Reference proteome</keyword>
<dbReference type="Proteomes" id="UP001174694">
    <property type="component" value="Unassembled WGS sequence"/>
</dbReference>
<reference evidence="6" key="1">
    <citation type="submission" date="2022-07" db="EMBL/GenBank/DDBJ databases">
        <title>Fungi with potential for degradation of polypropylene.</title>
        <authorList>
            <person name="Gostincar C."/>
        </authorList>
    </citation>
    <scope>NUCLEOTIDE SEQUENCE</scope>
    <source>
        <strain evidence="6">EXF-13308</strain>
    </source>
</reference>